<dbReference type="OrthoDB" id="15218at2"/>
<dbReference type="GO" id="GO:0006508">
    <property type="term" value="P:proteolysis"/>
    <property type="evidence" value="ECO:0007669"/>
    <property type="project" value="UniProtKB-KW"/>
</dbReference>
<evidence type="ECO:0000256" key="2">
    <source>
        <dbReference type="ARBA" id="ARBA00022475"/>
    </source>
</evidence>
<keyword evidence="9" id="KW-0482">Metalloprotease</keyword>
<keyword evidence="14" id="KW-1185">Reference proteome</keyword>
<dbReference type="PANTHER" id="PTHR43221:SF2">
    <property type="entry name" value="PROTEASE HTPX HOMOLOG"/>
    <property type="match status" value="1"/>
</dbReference>
<gene>
    <name evidence="13" type="ORF">CAY53_05865</name>
</gene>
<sequence>MAMDFFAAQDCARRNTTKLFVLFGVAILLILAFTDLVLFYGLGLHTLLADSSGDMSADAGGWTLEFLFWINLAVLLLILGGTAYKISALSGGGDAVAHMLDGQPIFYDDPDPACRRLLNVVDEMALAAGVPAPQVYLLPEAGINAFAAGFEPSDTVVGVTAGALEHLNREQLQGVIAHEFSHILSGDMRLNVRMAGVLHGIMLLGLIGRGLSHSDNQESWEVRRPSIRSSLVGLGLMIAGYFGCLCGRLIKAAICRQREYLADAAAVQFTRNPGGIGGALLQIGASGKGGQLRHRNIEQMSHAFFCNTEEHLFFSRLLAAHPPLASRIKRLLPDWDGVFPQAASAGPEETAASGQGGGGVRSGAGPAAEAAMLSASFLSAGQLAAARALKKSFPKLLHQASRNPYSAHALIFFLLLDECHEIRAKQLACLKDAADQSVHAELERLVQSGVYAREEHKVALAELALPRLRGLSARQARIFLDNVQALIRADGKVSLFEWCLGKMVIQYLHTMLPEYRPPKSRLHELAAVGEAAAVVFSACAHLSADQEKKAATLFQAACAETGLSGQQLLPASALGLAVVDRAVDALASLAPKEQARLLAGCMRCLGDDFETAGKPRQWEMLRGLCAALGIPVPLIPQSGAAPPA</sequence>
<organism evidence="13 14">
    <name type="scientific">Desulfobulbus oralis</name>
    <dbReference type="NCBI Taxonomy" id="1986146"/>
    <lineage>
        <taxon>Bacteria</taxon>
        <taxon>Pseudomonadati</taxon>
        <taxon>Thermodesulfobacteriota</taxon>
        <taxon>Desulfobulbia</taxon>
        <taxon>Desulfobulbales</taxon>
        <taxon>Desulfobulbaceae</taxon>
        <taxon>Desulfobulbus</taxon>
    </lineage>
</organism>
<evidence type="ECO:0000256" key="3">
    <source>
        <dbReference type="ARBA" id="ARBA00022670"/>
    </source>
</evidence>
<evidence type="ECO:0000256" key="5">
    <source>
        <dbReference type="ARBA" id="ARBA00022723"/>
    </source>
</evidence>
<dbReference type="Pfam" id="PF01435">
    <property type="entry name" value="Peptidase_M48"/>
    <property type="match status" value="1"/>
</dbReference>
<comment type="cofactor">
    <cofactor evidence="1">
        <name>Zn(2+)</name>
        <dbReference type="ChEBI" id="CHEBI:29105"/>
    </cofactor>
</comment>
<protein>
    <recommendedName>
        <fullName evidence="12">Peptidase M48 domain-containing protein</fullName>
    </recommendedName>
</protein>
<evidence type="ECO:0000256" key="9">
    <source>
        <dbReference type="ARBA" id="ARBA00023049"/>
    </source>
</evidence>
<dbReference type="EMBL" id="CP021255">
    <property type="protein sequence ID" value="AVD71066.1"/>
    <property type="molecule type" value="Genomic_DNA"/>
</dbReference>
<dbReference type="AlphaFoldDB" id="A0A2L1GN58"/>
<evidence type="ECO:0000256" key="6">
    <source>
        <dbReference type="ARBA" id="ARBA00022801"/>
    </source>
</evidence>
<keyword evidence="8 11" id="KW-1133">Transmembrane helix</keyword>
<dbReference type="GO" id="GO:0004222">
    <property type="term" value="F:metalloendopeptidase activity"/>
    <property type="evidence" value="ECO:0007669"/>
    <property type="project" value="InterPro"/>
</dbReference>
<keyword evidence="10 11" id="KW-0472">Membrane</keyword>
<evidence type="ECO:0000313" key="13">
    <source>
        <dbReference type="EMBL" id="AVD71066.1"/>
    </source>
</evidence>
<name>A0A2L1GN58_9BACT</name>
<evidence type="ECO:0000256" key="10">
    <source>
        <dbReference type="ARBA" id="ARBA00023136"/>
    </source>
</evidence>
<accession>A0A2L1GN58</accession>
<feature type="domain" description="Peptidase M48" evidence="12">
    <location>
        <begin position="116"/>
        <end position="331"/>
    </location>
</feature>
<evidence type="ECO:0000256" key="1">
    <source>
        <dbReference type="ARBA" id="ARBA00001947"/>
    </source>
</evidence>
<evidence type="ECO:0000313" key="14">
    <source>
        <dbReference type="Proteomes" id="UP000239867"/>
    </source>
</evidence>
<proteinExistence type="predicted"/>
<dbReference type="InterPro" id="IPR001915">
    <property type="entry name" value="Peptidase_M48"/>
</dbReference>
<keyword evidence="3" id="KW-0645">Protease</keyword>
<keyword evidence="4 11" id="KW-0812">Transmembrane</keyword>
<dbReference type="CDD" id="cd07340">
    <property type="entry name" value="M48B_Htpx_like"/>
    <property type="match status" value="1"/>
</dbReference>
<dbReference type="Proteomes" id="UP000239867">
    <property type="component" value="Chromosome"/>
</dbReference>
<evidence type="ECO:0000256" key="8">
    <source>
        <dbReference type="ARBA" id="ARBA00022989"/>
    </source>
</evidence>
<reference evidence="13 14" key="1">
    <citation type="journal article" date="2018" name="MBio">
        <title>Insights into the evolution of host association through the isolation and characterization of a novel human periodontal pathobiont, Desulfobulbus oralis.</title>
        <authorList>
            <person name="Cross K.L."/>
            <person name="Chirania P."/>
            <person name="Xiong W."/>
            <person name="Beall C.J."/>
            <person name="Elkins J.G."/>
            <person name="Giannone R.J."/>
            <person name="Griffen A.L."/>
            <person name="Guss A.M."/>
            <person name="Hettich R.L."/>
            <person name="Joshi S.S."/>
            <person name="Mokrzan E.M."/>
            <person name="Martin R.K."/>
            <person name="Zhulin I.B."/>
            <person name="Leys E.J."/>
            <person name="Podar M."/>
        </authorList>
    </citation>
    <scope>NUCLEOTIDE SEQUENCE [LARGE SCALE GENOMIC DNA]</scope>
    <source>
        <strain evidence="13 14">ORNL</strain>
    </source>
</reference>
<dbReference type="InterPro" id="IPR050083">
    <property type="entry name" value="HtpX_protease"/>
</dbReference>
<feature type="transmembrane region" description="Helical" evidence="11">
    <location>
        <begin position="20"/>
        <end position="42"/>
    </location>
</feature>
<dbReference type="Gene3D" id="3.30.2010.10">
    <property type="entry name" value="Metalloproteases ('zincins'), catalytic domain"/>
    <property type="match status" value="1"/>
</dbReference>
<evidence type="ECO:0000256" key="4">
    <source>
        <dbReference type="ARBA" id="ARBA00022692"/>
    </source>
</evidence>
<evidence type="ECO:0000256" key="11">
    <source>
        <dbReference type="SAM" id="Phobius"/>
    </source>
</evidence>
<keyword evidence="7" id="KW-0862">Zinc</keyword>
<dbReference type="PANTHER" id="PTHR43221">
    <property type="entry name" value="PROTEASE HTPX"/>
    <property type="match status" value="1"/>
</dbReference>
<keyword evidence="6" id="KW-0378">Hydrolase</keyword>
<feature type="transmembrane region" description="Helical" evidence="11">
    <location>
        <begin position="231"/>
        <end position="250"/>
    </location>
</feature>
<dbReference type="KEGG" id="deo:CAY53_05865"/>
<dbReference type="GO" id="GO:0046872">
    <property type="term" value="F:metal ion binding"/>
    <property type="evidence" value="ECO:0007669"/>
    <property type="project" value="UniProtKB-KW"/>
</dbReference>
<keyword evidence="2" id="KW-1003">Cell membrane</keyword>
<evidence type="ECO:0000256" key="7">
    <source>
        <dbReference type="ARBA" id="ARBA00022833"/>
    </source>
</evidence>
<feature type="transmembrane region" description="Helical" evidence="11">
    <location>
        <begin position="190"/>
        <end position="211"/>
    </location>
</feature>
<evidence type="ECO:0000259" key="12">
    <source>
        <dbReference type="Pfam" id="PF01435"/>
    </source>
</evidence>
<feature type="transmembrane region" description="Helical" evidence="11">
    <location>
        <begin position="62"/>
        <end position="84"/>
    </location>
</feature>
<keyword evidence="5" id="KW-0479">Metal-binding</keyword>